<gene>
    <name evidence="2" type="ORF">BDP27DRAFT_1338922</name>
</gene>
<keyword evidence="3" id="KW-1185">Reference proteome</keyword>
<reference evidence="2" key="1">
    <citation type="submission" date="2020-11" db="EMBL/GenBank/DDBJ databases">
        <authorList>
            <consortium name="DOE Joint Genome Institute"/>
            <person name="Ahrendt S."/>
            <person name="Riley R."/>
            <person name="Andreopoulos W."/>
            <person name="Labutti K."/>
            <person name="Pangilinan J."/>
            <person name="Ruiz-Duenas F.J."/>
            <person name="Barrasa J.M."/>
            <person name="Sanchez-Garcia M."/>
            <person name="Camarero S."/>
            <person name="Miyauchi S."/>
            <person name="Serrano A."/>
            <person name="Linde D."/>
            <person name="Babiker R."/>
            <person name="Drula E."/>
            <person name="Ayuso-Fernandez I."/>
            <person name="Pacheco R."/>
            <person name="Padilla G."/>
            <person name="Ferreira P."/>
            <person name="Barriuso J."/>
            <person name="Kellner H."/>
            <person name="Castanera R."/>
            <person name="Alfaro M."/>
            <person name="Ramirez L."/>
            <person name="Pisabarro A.G."/>
            <person name="Kuo A."/>
            <person name="Tritt A."/>
            <person name="Lipzen A."/>
            <person name="He G."/>
            <person name="Yan M."/>
            <person name="Ng V."/>
            <person name="Cullen D."/>
            <person name="Martin F."/>
            <person name="Rosso M.-N."/>
            <person name="Henrissat B."/>
            <person name="Hibbett D."/>
            <person name="Martinez A.T."/>
            <person name="Grigoriev I.V."/>
        </authorList>
    </citation>
    <scope>NUCLEOTIDE SEQUENCE</scope>
    <source>
        <strain evidence="2">AH 40177</strain>
    </source>
</reference>
<dbReference type="Proteomes" id="UP000772434">
    <property type="component" value="Unassembled WGS sequence"/>
</dbReference>
<evidence type="ECO:0000313" key="2">
    <source>
        <dbReference type="EMBL" id="KAF9060915.1"/>
    </source>
</evidence>
<dbReference type="AlphaFoldDB" id="A0A9P5TYW3"/>
<name>A0A9P5TYW3_9AGAR</name>
<organism evidence="2 3">
    <name type="scientific">Rhodocollybia butyracea</name>
    <dbReference type="NCBI Taxonomy" id="206335"/>
    <lineage>
        <taxon>Eukaryota</taxon>
        <taxon>Fungi</taxon>
        <taxon>Dikarya</taxon>
        <taxon>Basidiomycota</taxon>
        <taxon>Agaricomycotina</taxon>
        <taxon>Agaricomycetes</taxon>
        <taxon>Agaricomycetidae</taxon>
        <taxon>Agaricales</taxon>
        <taxon>Marasmiineae</taxon>
        <taxon>Omphalotaceae</taxon>
        <taxon>Rhodocollybia</taxon>
    </lineage>
</organism>
<proteinExistence type="predicted"/>
<sequence>MRLLFFSPFAALSISCQRFNIESAATSLITQNDVQKPSWNKEKSSALQLQQTTEGCLPRRDHRGTASYIMPFLQNIFFQKNLISSCIAGIVVQVIILLLGVYTFCPLPPKMCYSLQVYFSYSRMALSRQ</sequence>
<keyword evidence="1" id="KW-1133">Transmembrane helix</keyword>
<protein>
    <submittedName>
        <fullName evidence="2">Uncharacterized protein</fullName>
    </submittedName>
</protein>
<keyword evidence="1" id="KW-0812">Transmembrane</keyword>
<dbReference type="EMBL" id="JADNRY010000221">
    <property type="protein sequence ID" value="KAF9060915.1"/>
    <property type="molecule type" value="Genomic_DNA"/>
</dbReference>
<evidence type="ECO:0000313" key="3">
    <source>
        <dbReference type="Proteomes" id="UP000772434"/>
    </source>
</evidence>
<feature type="transmembrane region" description="Helical" evidence="1">
    <location>
        <begin position="82"/>
        <end position="105"/>
    </location>
</feature>
<evidence type="ECO:0000256" key="1">
    <source>
        <dbReference type="SAM" id="Phobius"/>
    </source>
</evidence>
<comment type="caution">
    <text evidence="2">The sequence shown here is derived from an EMBL/GenBank/DDBJ whole genome shotgun (WGS) entry which is preliminary data.</text>
</comment>
<dbReference type="PROSITE" id="PS51257">
    <property type="entry name" value="PROKAR_LIPOPROTEIN"/>
    <property type="match status" value="1"/>
</dbReference>
<accession>A0A9P5TYW3</accession>
<keyword evidence="1" id="KW-0472">Membrane</keyword>